<dbReference type="EMBL" id="GBEZ01010114">
    <property type="protein sequence ID" value="JAC75532.1"/>
    <property type="molecule type" value="Transcribed_RNA"/>
</dbReference>
<keyword evidence="1" id="KW-0472">Membrane</keyword>
<gene>
    <name evidence="2" type="ORF">TSPGSL018_22831</name>
</gene>
<feature type="non-terminal residue" evidence="2">
    <location>
        <position position="1"/>
    </location>
</feature>
<evidence type="ECO:0000313" key="2">
    <source>
        <dbReference type="EMBL" id="JAC75532.1"/>
    </source>
</evidence>
<organism evidence="2">
    <name type="scientific">Tetraselmis sp. GSL018</name>
    <dbReference type="NCBI Taxonomy" id="582737"/>
    <lineage>
        <taxon>Eukaryota</taxon>
        <taxon>Viridiplantae</taxon>
        <taxon>Chlorophyta</taxon>
        <taxon>core chlorophytes</taxon>
        <taxon>Chlorodendrophyceae</taxon>
        <taxon>Chlorodendrales</taxon>
        <taxon>Chlorodendraceae</taxon>
        <taxon>Tetraselmis</taxon>
    </lineage>
</organism>
<name>A0A061RRM2_9CHLO</name>
<feature type="transmembrane region" description="Helical" evidence="1">
    <location>
        <begin position="12"/>
        <end position="33"/>
    </location>
</feature>
<sequence>RAYEAAPDACRNMSACEIAAAGAVATAFTYALYCERKPIWRAMQRARGRVSRLLGL</sequence>
<accession>A0A061RRM2</accession>
<keyword evidence="1" id="KW-0812">Transmembrane</keyword>
<dbReference type="AlphaFoldDB" id="A0A061RRM2"/>
<protein>
    <submittedName>
        <fullName evidence="2">Uncharacterized protein</fullName>
    </submittedName>
</protein>
<proteinExistence type="predicted"/>
<keyword evidence="1" id="KW-1133">Transmembrane helix</keyword>
<reference evidence="2" key="1">
    <citation type="submission" date="2014-05" db="EMBL/GenBank/DDBJ databases">
        <title>The transcriptome of the halophilic microalga Tetraselmis sp. GSL018 isolated from the Great Salt Lake, Utah.</title>
        <authorList>
            <person name="Jinkerson R.E."/>
            <person name="D'Adamo S."/>
            <person name="Posewitz M.C."/>
        </authorList>
    </citation>
    <scope>NUCLEOTIDE SEQUENCE</scope>
    <source>
        <strain evidence="2">GSL018</strain>
    </source>
</reference>
<evidence type="ECO:0000256" key="1">
    <source>
        <dbReference type="SAM" id="Phobius"/>
    </source>
</evidence>